<name>A0AAD7C9X7_MYCRO</name>
<feature type="region of interest" description="Disordered" evidence="1">
    <location>
        <begin position="150"/>
        <end position="224"/>
    </location>
</feature>
<feature type="region of interest" description="Disordered" evidence="1">
    <location>
        <begin position="1"/>
        <end position="47"/>
    </location>
</feature>
<evidence type="ECO:0000313" key="3">
    <source>
        <dbReference type="Proteomes" id="UP001221757"/>
    </source>
</evidence>
<feature type="compositionally biased region" description="Low complexity" evidence="1">
    <location>
        <begin position="152"/>
        <end position="184"/>
    </location>
</feature>
<feature type="compositionally biased region" description="Pro residues" evidence="1">
    <location>
        <begin position="20"/>
        <end position="29"/>
    </location>
</feature>
<accession>A0AAD7C9X7</accession>
<dbReference type="Proteomes" id="UP001221757">
    <property type="component" value="Unassembled WGS sequence"/>
</dbReference>
<gene>
    <name evidence="2" type="ORF">B0H17DRAFT_459924</name>
</gene>
<protein>
    <submittedName>
        <fullName evidence="2">Uncharacterized protein</fullName>
    </submittedName>
</protein>
<dbReference type="AlphaFoldDB" id="A0AAD7C9X7"/>
<proteinExistence type="predicted"/>
<evidence type="ECO:0000313" key="2">
    <source>
        <dbReference type="EMBL" id="KAJ7643243.1"/>
    </source>
</evidence>
<evidence type="ECO:0000256" key="1">
    <source>
        <dbReference type="SAM" id="MobiDB-lite"/>
    </source>
</evidence>
<comment type="caution">
    <text evidence="2">The sequence shown here is derived from an EMBL/GenBank/DDBJ whole genome shotgun (WGS) entry which is preliminary data.</text>
</comment>
<feature type="compositionally biased region" description="Acidic residues" evidence="1">
    <location>
        <begin position="185"/>
        <end position="199"/>
    </location>
</feature>
<organism evidence="2 3">
    <name type="scientific">Mycena rosella</name>
    <name type="common">Pink bonnet</name>
    <name type="synonym">Agaricus rosellus</name>
    <dbReference type="NCBI Taxonomy" id="1033263"/>
    <lineage>
        <taxon>Eukaryota</taxon>
        <taxon>Fungi</taxon>
        <taxon>Dikarya</taxon>
        <taxon>Basidiomycota</taxon>
        <taxon>Agaricomycotina</taxon>
        <taxon>Agaricomycetes</taxon>
        <taxon>Agaricomycetidae</taxon>
        <taxon>Agaricales</taxon>
        <taxon>Marasmiineae</taxon>
        <taxon>Mycenaceae</taxon>
        <taxon>Mycena</taxon>
    </lineage>
</organism>
<sequence length="224" mass="24553">MEPKASACSSRHDGCNIPRDAPPPPPSLPPSAESILSPSTSSTGAEHSVLTRWSRDNATFLHLWTAQKLKNPHLPLIPSPFSPLRSLMPPLYWKSLNKPPLQKFQWNFTKPLPSPALRPRFHSRKVCDPLVECLSAKTLFTGKFRPRCRACSQDTSSGSCSSITGPPARSTSSSTRSPLSLIPDGDPDDSSDPMAEVDEGYPQGVFRDDFDDTDGATARRKKSR</sequence>
<dbReference type="EMBL" id="JARKIE010000407">
    <property type="protein sequence ID" value="KAJ7643243.1"/>
    <property type="molecule type" value="Genomic_DNA"/>
</dbReference>
<keyword evidence="3" id="KW-1185">Reference proteome</keyword>
<feature type="compositionally biased region" description="Low complexity" evidence="1">
    <location>
        <begin position="30"/>
        <end position="39"/>
    </location>
</feature>
<reference evidence="2" key="1">
    <citation type="submission" date="2023-03" db="EMBL/GenBank/DDBJ databases">
        <title>Massive genome expansion in bonnet fungi (Mycena s.s.) driven by repeated elements and novel gene families across ecological guilds.</title>
        <authorList>
            <consortium name="Lawrence Berkeley National Laboratory"/>
            <person name="Harder C.B."/>
            <person name="Miyauchi S."/>
            <person name="Viragh M."/>
            <person name="Kuo A."/>
            <person name="Thoen E."/>
            <person name="Andreopoulos B."/>
            <person name="Lu D."/>
            <person name="Skrede I."/>
            <person name="Drula E."/>
            <person name="Henrissat B."/>
            <person name="Morin E."/>
            <person name="Kohler A."/>
            <person name="Barry K."/>
            <person name="LaButti K."/>
            <person name="Morin E."/>
            <person name="Salamov A."/>
            <person name="Lipzen A."/>
            <person name="Mereny Z."/>
            <person name="Hegedus B."/>
            <person name="Baldrian P."/>
            <person name="Stursova M."/>
            <person name="Weitz H."/>
            <person name="Taylor A."/>
            <person name="Grigoriev I.V."/>
            <person name="Nagy L.G."/>
            <person name="Martin F."/>
            <person name="Kauserud H."/>
        </authorList>
    </citation>
    <scope>NUCLEOTIDE SEQUENCE</scope>
    <source>
        <strain evidence="2">CBHHK067</strain>
    </source>
</reference>